<protein>
    <submittedName>
        <fullName evidence="1">Uncharacterized protein</fullName>
    </submittedName>
</protein>
<reference evidence="1 2" key="1">
    <citation type="submission" date="2021-06" db="EMBL/GenBank/DDBJ databases">
        <title>Caerostris extrusa draft genome.</title>
        <authorList>
            <person name="Kono N."/>
            <person name="Arakawa K."/>
        </authorList>
    </citation>
    <scope>NUCLEOTIDE SEQUENCE [LARGE SCALE GENOMIC DNA]</scope>
</reference>
<keyword evidence="2" id="KW-1185">Reference proteome</keyword>
<proteinExistence type="predicted"/>
<dbReference type="Proteomes" id="UP001054945">
    <property type="component" value="Unassembled WGS sequence"/>
</dbReference>
<evidence type="ECO:0000313" key="1">
    <source>
        <dbReference type="EMBL" id="GIY89951.1"/>
    </source>
</evidence>
<dbReference type="EMBL" id="BPLR01017274">
    <property type="protein sequence ID" value="GIY89951.1"/>
    <property type="molecule type" value="Genomic_DNA"/>
</dbReference>
<name>A0AAV4X504_CAEEX</name>
<organism evidence="1 2">
    <name type="scientific">Caerostris extrusa</name>
    <name type="common">Bark spider</name>
    <name type="synonym">Caerostris bankana</name>
    <dbReference type="NCBI Taxonomy" id="172846"/>
    <lineage>
        <taxon>Eukaryota</taxon>
        <taxon>Metazoa</taxon>
        <taxon>Ecdysozoa</taxon>
        <taxon>Arthropoda</taxon>
        <taxon>Chelicerata</taxon>
        <taxon>Arachnida</taxon>
        <taxon>Araneae</taxon>
        <taxon>Araneomorphae</taxon>
        <taxon>Entelegynae</taxon>
        <taxon>Araneoidea</taxon>
        <taxon>Araneidae</taxon>
        <taxon>Caerostris</taxon>
    </lineage>
</organism>
<dbReference type="AlphaFoldDB" id="A0AAV4X504"/>
<comment type="caution">
    <text evidence="1">The sequence shown here is derived from an EMBL/GenBank/DDBJ whole genome shotgun (WGS) entry which is preliminary data.</text>
</comment>
<accession>A0AAV4X504</accession>
<evidence type="ECO:0000313" key="2">
    <source>
        <dbReference type="Proteomes" id="UP001054945"/>
    </source>
</evidence>
<sequence length="203" mass="23089">MRRTVRHPNEMTAHALMHPPQHALCSGPNCWPESVAFSERGGRVSSRYPLQTGIRLPFQNFLYNSHSEAFHSPFSEDRRRTAVCKDTLFIGVICVEGFTADVLCKAESAVLVYYGARENRYIPRRKSFCKALRFKRMRKSCGTRSLAISSETETTHSGWKLVDQKCGTPPIAGWPFSAFQSLVENLLPPLRKEKKRKSLSQLL</sequence>
<gene>
    <name evidence="1" type="ORF">CEXT_124661</name>
</gene>